<reference evidence="9" key="1">
    <citation type="journal article" date="2013" name="Genome Announc.">
        <title>Genome sequence of the food spoilage yeast Zygosaccharomyces bailii CLIB 213(T).</title>
        <authorList>
            <person name="Galeote V."/>
            <person name="Bigey F."/>
            <person name="Devillers H."/>
            <person name="Neuveglise C."/>
            <person name="Dequin S."/>
        </authorList>
    </citation>
    <scope>NUCLEOTIDE SEQUENCE [LARGE SCALE GENOMIC DNA]</scope>
    <source>
        <strain evidence="9">CLIB 213 / ATCC 58445 / CBS 680 / CCRC 21525 / NBRC 1098 / NCYC 1416 / NRRL Y-2227</strain>
    </source>
</reference>
<keyword evidence="4" id="KW-0833">Ubl conjugation pathway</keyword>
<dbReference type="GO" id="GO:0016926">
    <property type="term" value="P:protein desumoylation"/>
    <property type="evidence" value="ECO:0007669"/>
    <property type="project" value="TreeGrafter"/>
</dbReference>
<dbReference type="Gene3D" id="3.40.395.10">
    <property type="entry name" value="Adenoviral Proteinase, Chain A"/>
    <property type="match status" value="1"/>
</dbReference>
<feature type="compositionally biased region" description="Gly residues" evidence="6">
    <location>
        <begin position="24"/>
        <end position="33"/>
    </location>
</feature>
<organism evidence="8 9">
    <name type="scientific">Zygosaccharomyces bailii (strain CLIB 213 / ATCC 58445 / CBS 680 / BCRC 21525 / NBRC 1098 / NCYC 1416 / NRRL Y-2227)</name>
    <dbReference type="NCBI Taxonomy" id="1333698"/>
    <lineage>
        <taxon>Eukaryota</taxon>
        <taxon>Fungi</taxon>
        <taxon>Dikarya</taxon>
        <taxon>Ascomycota</taxon>
        <taxon>Saccharomycotina</taxon>
        <taxon>Saccharomycetes</taxon>
        <taxon>Saccharomycetales</taxon>
        <taxon>Saccharomycetaceae</taxon>
        <taxon>Zygosaccharomyces</taxon>
    </lineage>
</organism>
<keyword evidence="3" id="KW-0645">Protease</keyword>
<protein>
    <submittedName>
        <fullName evidence="8">BN860_02366g1_1</fullName>
    </submittedName>
</protein>
<evidence type="ECO:0000259" key="7">
    <source>
        <dbReference type="PROSITE" id="PS50600"/>
    </source>
</evidence>
<dbReference type="InterPro" id="IPR003653">
    <property type="entry name" value="Peptidase_C48_C"/>
</dbReference>
<feature type="region of interest" description="Disordered" evidence="6">
    <location>
        <begin position="992"/>
        <end position="1015"/>
    </location>
</feature>
<dbReference type="EMBL" id="HG316455">
    <property type="protein sequence ID" value="CDF88102.1"/>
    <property type="molecule type" value="Genomic_DNA"/>
</dbReference>
<keyword evidence="9" id="KW-1185">Reference proteome</keyword>
<feature type="region of interest" description="Disordered" evidence="6">
    <location>
        <begin position="957"/>
        <end position="977"/>
    </location>
</feature>
<feature type="compositionally biased region" description="Basic and acidic residues" evidence="6">
    <location>
        <begin position="855"/>
        <end position="865"/>
    </location>
</feature>
<dbReference type="InterPro" id="IPR038765">
    <property type="entry name" value="Papain-like_cys_pep_sf"/>
</dbReference>
<feature type="region of interest" description="Disordered" evidence="6">
    <location>
        <begin position="756"/>
        <end position="776"/>
    </location>
</feature>
<dbReference type="GO" id="GO:0005737">
    <property type="term" value="C:cytoplasm"/>
    <property type="evidence" value="ECO:0007669"/>
    <property type="project" value="TreeGrafter"/>
</dbReference>
<feature type="region of interest" description="Disordered" evidence="6">
    <location>
        <begin position="1"/>
        <end position="91"/>
    </location>
</feature>
<dbReference type="InterPro" id="IPR051947">
    <property type="entry name" value="Sentrin-specific_protease"/>
</dbReference>
<evidence type="ECO:0000256" key="1">
    <source>
        <dbReference type="ARBA" id="ARBA00005234"/>
    </source>
</evidence>
<proteinExistence type="inferred from homology"/>
<dbReference type="GO" id="GO:0005634">
    <property type="term" value="C:nucleus"/>
    <property type="evidence" value="ECO:0007669"/>
    <property type="project" value="TreeGrafter"/>
</dbReference>
<feature type="compositionally biased region" description="Polar residues" evidence="6">
    <location>
        <begin position="1000"/>
        <end position="1015"/>
    </location>
</feature>
<dbReference type="GO" id="GO:0006508">
    <property type="term" value="P:proteolysis"/>
    <property type="evidence" value="ECO:0007669"/>
    <property type="project" value="UniProtKB-KW"/>
</dbReference>
<feature type="compositionally biased region" description="Acidic residues" evidence="6">
    <location>
        <begin position="692"/>
        <end position="709"/>
    </location>
</feature>
<feature type="compositionally biased region" description="Basic and acidic residues" evidence="6">
    <location>
        <begin position="74"/>
        <end position="91"/>
    </location>
</feature>
<dbReference type="GO" id="GO:0070139">
    <property type="term" value="F:SUMO-specific endopeptidase activity"/>
    <property type="evidence" value="ECO:0007669"/>
    <property type="project" value="TreeGrafter"/>
</dbReference>
<dbReference type="SUPFAM" id="SSF54001">
    <property type="entry name" value="Cysteine proteinases"/>
    <property type="match status" value="1"/>
</dbReference>
<dbReference type="PANTHER" id="PTHR46896:SF3">
    <property type="entry name" value="FI06413P-RELATED"/>
    <property type="match status" value="1"/>
</dbReference>
<dbReference type="PROSITE" id="PS50600">
    <property type="entry name" value="ULP_PROTEASE"/>
    <property type="match status" value="1"/>
</dbReference>
<dbReference type="Proteomes" id="UP000019375">
    <property type="component" value="Unassembled WGS sequence"/>
</dbReference>
<evidence type="ECO:0000313" key="8">
    <source>
        <dbReference type="EMBL" id="CDF88102.1"/>
    </source>
</evidence>
<dbReference type="OrthoDB" id="442460at2759"/>
<keyword evidence="5" id="KW-0378">Hydrolase</keyword>
<name>A0A8J2X8V6_ZYGB2</name>
<dbReference type="AlphaFoldDB" id="A0A8J2X8V6"/>
<feature type="region of interest" description="Disordered" evidence="6">
    <location>
        <begin position="690"/>
        <end position="709"/>
    </location>
</feature>
<dbReference type="PANTHER" id="PTHR46896">
    <property type="entry name" value="SENTRIN-SPECIFIC PROTEASE"/>
    <property type="match status" value="1"/>
</dbReference>
<accession>A0A8J2X8V6</accession>
<evidence type="ECO:0000313" key="9">
    <source>
        <dbReference type="Proteomes" id="UP000019375"/>
    </source>
</evidence>
<sequence length="1015" mass="114639">MSNKRRRIQGSLPINTLSSTLNGKGSGPEGDSGSGQKIDLTTPGQPRRYKEFRKDPRVVEEVNHSSTKNFLPLNDRKVSSKSKDADQTEDHLGLVKETPLRRSTRRVNGLLFSSPIESEAHFSSTAATIIKLNLSGSLRTLDVRKQWDEKAQCLMKFIADSDGPRIGFTHRNFEIKNAQVEFLRDCELIIFDKGFSCIGLVLKESRFIDMDNKSKIGRAHTRLFMWMSSADGKDGKIAKIKDIVVESDSCKTKLVGSKALVVEKLDQAAIQDYKTKNCVKTTNEAFEKLKKTNYWDKKDFQSLGHQKRLSQFTSSASHKIHVPKTTVIHDLHESAIPHISTTDFFNKSSTPYIKNKRTNENVDSKKDPVEELRMSGRTRSQSPALRQSTLWDLDSEKDFETPEVFKPKLHYKFADGTSYTVTNQDFKCLYNHDWINDSILDFFTKYYAESSIKKGIVGRDDVCIMSSFFYTKLVSDPNDYYGNVKKWVNNSNLFKKKFVVVPINSTFHWFGCVITNLDVLYNHFKEIDRNSHGSSHALQAINDKSIDHTFSRNDDELTVSTPIVKILTFDSLRQTHGREIDPIKEFLISYAKDRYSMNIDKALIKMKTCVVPQQPNMSDCGVHVILNTKRFFEDPVATMEVWRSTKTRSKASTRIVNEYFDKASRDRARKDLRNVLWDLLQMQIQLMHERNEDIDEKDSGTNDEDENDGDLEIIENYPQDEEQTFSTKSANENVITATGAQETKLDSLSKKTVISDTSTTAAPKHSANDHGDNNDGLVIDRASSLCDSTRSASQRNVLKSSPLRDIVRCDYKQSTKGVSSPYFGESHLTKRAASFGYEAGDTFFSPTLSSFVDSQRSDADMDRTTRSNSSEDAGSPIMLTNGVSNCRRFPTSSGHSREGKNSPSSPFNETVIVSDLEQDEDVNLVGGTQSEKGKSDDDDLTHISKAEKKSIENISLSSDSLNRPNTRIGRTISSKKDTQLIDDDSSYVEHNEDKPASFLIMSQNDAQAITSDEER</sequence>
<comment type="similarity">
    <text evidence="1">Belongs to the peptidase C48 family.</text>
</comment>
<gene>
    <name evidence="8" type="ORF">BN860_02366g</name>
</gene>
<feature type="compositionally biased region" description="Polar residues" evidence="6">
    <location>
        <begin position="12"/>
        <end position="23"/>
    </location>
</feature>
<dbReference type="Pfam" id="PF02902">
    <property type="entry name" value="Peptidase_C48"/>
    <property type="match status" value="1"/>
</dbReference>
<feature type="compositionally biased region" description="Basic and acidic residues" evidence="6">
    <location>
        <begin position="48"/>
        <end position="63"/>
    </location>
</feature>
<evidence type="ECO:0000256" key="5">
    <source>
        <dbReference type="ARBA" id="ARBA00022801"/>
    </source>
</evidence>
<feature type="region of interest" description="Disordered" evidence="6">
    <location>
        <begin position="853"/>
        <end position="908"/>
    </location>
</feature>
<evidence type="ECO:0000256" key="2">
    <source>
        <dbReference type="ARBA" id="ARBA00022553"/>
    </source>
</evidence>
<keyword evidence="2" id="KW-0597">Phosphoprotein</keyword>
<evidence type="ECO:0000256" key="4">
    <source>
        <dbReference type="ARBA" id="ARBA00022786"/>
    </source>
</evidence>
<evidence type="ECO:0000256" key="6">
    <source>
        <dbReference type="SAM" id="MobiDB-lite"/>
    </source>
</evidence>
<evidence type="ECO:0000256" key="3">
    <source>
        <dbReference type="ARBA" id="ARBA00022670"/>
    </source>
</evidence>
<feature type="domain" description="Ubiquitin-like protease family profile" evidence="7">
    <location>
        <begin position="419"/>
        <end position="631"/>
    </location>
</feature>